<organism evidence="2 4">
    <name type="scientific">Drosophila simulans</name>
    <name type="common">Fruit fly</name>
    <dbReference type="NCBI Taxonomy" id="7240"/>
    <lineage>
        <taxon>Eukaryota</taxon>
        <taxon>Metazoa</taxon>
        <taxon>Ecdysozoa</taxon>
        <taxon>Arthropoda</taxon>
        <taxon>Hexapoda</taxon>
        <taxon>Insecta</taxon>
        <taxon>Pterygota</taxon>
        <taxon>Neoptera</taxon>
        <taxon>Endopterygota</taxon>
        <taxon>Diptera</taxon>
        <taxon>Brachycera</taxon>
        <taxon>Muscomorpha</taxon>
        <taxon>Ephydroidea</taxon>
        <taxon>Drosophilidae</taxon>
        <taxon>Drosophila</taxon>
        <taxon>Sophophora</taxon>
    </lineage>
</organism>
<proteinExistence type="predicted"/>
<dbReference type="HOGENOM" id="CLU_167078_0_0_1"/>
<protein>
    <submittedName>
        <fullName evidence="2">GD14443</fullName>
    </submittedName>
</protein>
<evidence type="ECO:0000256" key="1">
    <source>
        <dbReference type="SAM" id="SignalP"/>
    </source>
</evidence>
<dbReference type="EMBL" id="CM000363">
    <property type="protein sequence ID" value="EDX10343.1"/>
    <property type="molecule type" value="Genomic_DNA"/>
</dbReference>
<feature type="signal peptide" evidence="1">
    <location>
        <begin position="1"/>
        <end position="19"/>
    </location>
</feature>
<evidence type="ECO:0000313" key="4">
    <source>
        <dbReference type="Proteomes" id="UP000000304"/>
    </source>
</evidence>
<dbReference type="OMA" id="AVCMCAR"/>
<keyword evidence="4" id="KW-1185">Reference proteome</keyword>
<dbReference type="Proteomes" id="UP000000304">
    <property type="component" value="Chromosome 3L"/>
</dbReference>
<gene>
    <name evidence="2" type="primary">Dsim\GD14443</name>
    <name evidence="2" type="ORF">Dsim_GD14443</name>
    <name evidence="3" type="ORF">Dsimw501_GD14443</name>
</gene>
<reference evidence="2" key="2">
    <citation type="submission" date="2008-06" db="EMBL/GenBank/DDBJ databases">
        <authorList>
            <consortium name="FlyBase"/>
        </authorList>
    </citation>
    <scope>NUCLEOTIDE SEQUENCE</scope>
    <source>
        <strain evidence="2">Mixed</strain>
        <strain evidence="3">W501</strain>
    </source>
</reference>
<dbReference type="Proteomes" id="UP000035880">
    <property type="component" value="Chromosome 3L"/>
</dbReference>
<reference evidence="2 4" key="1">
    <citation type="journal article" date="2007" name="Nature">
        <title>Evolution of genes and genomes on the Drosophila phylogeny.</title>
        <authorList>
            <consortium name="Drosophila 12 Genomes Consortium"/>
            <person name="Clark A.G."/>
            <person name="Eisen M.B."/>
            <person name="Smith D.R."/>
            <person name="Bergman C.M."/>
            <person name="Oliver B."/>
            <person name="Markow T.A."/>
            <person name="Kaufman T.C."/>
            <person name="Kellis M."/>
            <person name="Gelbart W."/>
            <person name="Iyer V.N."/>
            <person name="Pollard D.A."/>
            <person name="Sackton T.B."/>
            <person name="Larracuente A.M."/>
            <person name="Singh N.D."/>
            <person name="Abad J.P."/>
            <person name="Abt D.N."/>
            <person name="Adryan B."/>
            <person name="Aguade M."/>
            <person name="Akashi H."/>
            <person name="Anderson W.W."/>
            <person name="Aquadro C.F."/>
            <person name="Ardell D.H."/>
            <person name="Arguello R."/>
            <person name="Artieri C.G."/>
            <person name="Barbash D.A."/>
            <person name="Barker D."/>
            <person name="Barsanti P."/>
            <person name="Batterham P."/>
            <person name="Batzoglou S."/>
            <person name="Begun D."/>
            <person name="Bhutkar A."/>
            <person name="Blanco E."/>
            <person name="Bosak S.A."/>
            <person name="Bradley R.K."/>
            <person name="Brand A.D."/>
            <person name="Brent M.R."/>
            <person name="Brooks A.N."/>
            <person name="Brown R.H."/>
            <person name="Butlin R.K."/>
            <person name="Caggese C."/>
            <person name="Calvi B.R."/>
            <person name="Bernardo de Carvalho A."/>
            <person name="Caspi A."/>
            <person name="Castrezana S."/>
            <person name="Celniker S.E."/>
            <person name="Chang J.L."/>
            <person name="Chapple C."/>
            <person name="Chatterji S."/>
            <person name="Chinwalla A."/>
            <person name="Civetta A."/>
            <person name="Clifton S.W."/>
            <person name="Comeron J.M."/>
            <person name="Costello J.C."/>
            <person name="Coyne J.A."/>
            <person name="Daub J."/>
            <person name="David R.G."/>
            <person name="Delcher A.L."/>
            <person name="Delehaunty K."/>
            <person name="Do C.B."/>
            <person name="Ebling H."/>
            <person name="Edwards K."/>
            <person name="Eickbush T."/>
            <person name="Evans J.D."/>
            <person name="Filipski A."/>
            <person name="Findeiss S."/>
            <person name="Freyhult E."/>
            <person name="Fulton L."/>
            <person name="Fulton R."/>
            <person name="Garcia A.C."/>
            <person name="Gardiner A."/>
            <person name="Garfield D.A."/>
            <person name="Garvin B.E."/>
            <person name="Gibson G."/>
            <person name="Gilbert D."/>
            <person name="Gnerre S."/>
            <person name="Godfrey J."/>
            <person name="Good R."/>
            <person name="Gotea V."/>
            <person name="Gravely B."/>
            <person name="Greenberg A.J."/>
            <person name="Griffiths-Jones S."/>
            <person name="Gross S."/>
            <person name="Guigo R."/>
            <person name="Gustafson E.A."/>
            <person name="Haerty W."/>
            <person name="Hahn M.W."/>
            <person name="Halligan D.L."/>
            <person name="Halpern A.L."/>
            <person name="Halter G.M."/>
            <person name="Han M.V."/>
            <person name="Heger A."/>
            <person name="Hillier L."/>
            <person name="Hinrichs A.S."/>
            <person name="Holmes I."/>
            <person name="Hoskins R.A."/>
            <person name="Hubisz M.J."/>
            <person name="Hultmark D."/>
            <person name="Huntley M.A."/>
            <person name="Jaffe D.B."/>
            <person name="Jagadeeshan S."/>
            <person name="Jeck W.R."/>
            <person name="Johnson J."/>
            <person name="Jones C.D."/>
            <person name="Jordan W.C."/>
            <person name="Karpen G.H."/>
            <person name="Kataoka E."/>
            <person name="Keightley P.D."/>
            <person name="Kheradpour P."/>
            <person name="Kirkness E.F."/>
            <person name="Koerich L.B."/>
            <person name="Kristiansen K."/>
            <person name="Kudrna D."/>
            <person name="Kulathinal R.J."/>
            <person name="Kumar S."/>
            <person name="Kwok R."/>
            <person name="Lander E."/>
            <person name="Langley C.H."/>
            <person name="Lapoint R."/>
            <person name="Lazzaro B.P."/>
            <person name="Lee S.J."/>
            <person name="Levesque L."/>
            <person name="Li R."/>
            <person name="Lin C.F."/>
            <person name="Lin M.F."/>
            <person name="Lindblad-Toh K."/>
            <person name="Llopart A."/>
            <person name="Long M."/>
            <person name="Low L."/>
            <person name="Lozovsky E."/>
            <person name="Lu J."/>
            <person name="Luo M."/>
            <person name="Machado C.A."/>
            <person name="Makalowski W."/>
            <person name="Marzo M."/>
            <person name="Matsuda M."/>
            <person name="Matzkin L."/>
            <person name="McAllister B."/>
            <person name="McBride C.S."/>
            <person name="McKernan B."/>
            <person name="McKernan K."/>
            <person name="Mendez-Lago M."/>
            <person name="Minx P."/>
            <person name="Mollenhauer M.U."/>
            <person name="Montooth K."/>
            <person name="Mount S.M."/>
            <person name="Mu X."/>
            <person name="Myers E."/>
            <person name="Negre B."/>
            <person name="Newfeld S."/>
            <person name="Nielsen R."/>
            <person name="Noor M.A."/>
            <person name="O'Grady P."/>
            <person name="Pachter L."/>
            <person name="Papaceit M."/>
            <person name="Parisi M.J."/>
            <person name="Parisi M."/>
            <person name="Parts L."/>
            <person name="Pedersen J.S."/>
            <person name="Pesole G."/>
            <person name="Phillippy A.M."/>
            <person name="Ponting C.P."/>
            <person name="Pop M."/>
            <person name="Porcelli D."/>
            <person name="Powell J.R."/>
            <person name="Prohaska S."/>
            <person name="Pruitt K."/>
            <person name="Puig M."/>
            <person name="Quesneville H."/>
            <person name="Ram K.R."/>
            <person name="Rand D."/>
            <person name="Rasmussen M.D."/>
            <person name="Reed L.K."/>
            <person name="Reenan R."/>
            <person name="Reily A."/>
            <person name="Remington K.A."/>
            <person name="Rieger T.T."/>
            <person name="Ritchie M.G."/>
            <person name="Robin C."/>
            <person name="Rogers Y.H."/>
            <person name="Rohde C."/>
            <person name="Rozas J."/>
            <person name="Rubenfield M.J."/>
            <person name="Ruiz A."/>
            <person name="Russo S."/>
            <person name="Salzberg S.L."/>
            <person name="Sanchez-Gracia A."/>
            <person name="Saranga D.J."/>
            <person name="Sato H."/>
            <person name="Schaeffer S.W."/>
            <person name="Schatz M.C."/>
            <person name="Schlenke T."/>
            <person name="Schwartz R."/>
            <person name="Segarra C."/>
            <person name="Singh R.S."/>
            <person name="Sirot L."/>
            <person name="Sirota M."/>
            <person name="Sisneros N.B."/>
            <person name="Smith C.D."/>
            <person name="Smith T.F."/>
            <person name="Spieth J."/>
            <person name="Stage D.E."/>
            <person name="Stark A."/>
            <person name="Stephan W."/>
            <person name="Strausberg R.L."/>
            <person name="Strempel S."/>
            <person name="Sturgill D."/>
            <person name="Sutton G."/>
            <person name="Sutton G.G."/>
            <person name="Tao W."/>
            <person name="Teichmann S."/>
            <person name="Tobari Y.N."/>
            <person name="Tomimura Y."/>
            <person name="Tsolas J.M."/>
            <person name="Valente V.L."/>
            <person name="Venter E."/>
            <person name="Venter J.C."/>
            <person name="Vicario S."/>
            <person name="Vieira F.G."/>
            <person name="Vilella A.J."/>
            <person name="Villasante A."/>
            <person name="Walenz B."/>
            <person name="Wang J."/>
            <person name="Wasserman M."/>
            <person name="Watts T."/>
            <person name="Wilson D."/>
            <person name="Wilson R.K."/>
            <person name="Wing R.A."/>
            <person name="Wolfner M.F."/>
            <person name="Wong A."/>
            <person name="Wong G.K."/>
            <person name="Wu C.I."/>
            <person name="Wu G."/>
            <person name="Yamamoto D."/>
            <person name="Yang H.P."/>
            <person name="Yang S.P."/>
            <person name="Yorke J.A."/>
            <person name="Yoshida K."/>
            <person name="Zdobnov E."/>
            <person name="Zhang P."/>
            <person name="Zhang Y."/>
            <person name="Zimin A.V."/>
            <person name="Baldwin J."/>
            <person name="Abdouelleil A."/>
            <person name="Abdulkadir J."/>
            <person name="Abebe A."/>
            <person name="Abera B."/>
            <person name="Abreu J."/>
            <person name="Acer S.C."/>
            <person name="Aftuck L."/>
            <person name="Alexander A."/>
            <person name="An P."/>
            <person name="Anderson E."/>
            <person name="Anderson S."/>
            <person name="Arachi H."/>
            <person name="Azer M."/>
            <person name="Bachantsang P."/>
            <person name="Barry A."/>
            <person name="Bayul T."/>
            <person name="Berlin A."/>
            <person name="Bessette D."/>
            <person name="Bloom T."/>
            <person name="Blye J."/>
            <person name="Boguslavskiy L."/>
            <person name="Bonnet C."/>
            <person name="Boukhgalter B."/>
            <person name="Bourzgui I."/>
            <person name="Brown A."/>
            <person name="Cahill P."/>
            <person name="Channer S."/>
            <person name="Cheshatsang Y."/>
            <person name="Chuda L."/>
            <person name="Citroen M."/>
            <person name="Collymore A."/>
            <person name="Cooke P."/>
            <person name="Costello M."/>
            <person name="D'Aco K."/>
            <person name="Daza R."/>
            <person name="De Haan G."/>
            <person name="DeGray S."/>
            <person name="DeMaso C."/>
            <person name="Dhargay N."/>
            <person name="Dooley K."/>
            <person name="Dooley E."/>
            <person name="Doricent M."/>
            <person name="Dorje P."/>
            <person name="Dorjee K."/>
            <person name="Dupes A."/>
            <person name="Elong R."/>
            <person name="Falk J."/>
            <person name="Farina A."/>
            <person name="Faro S."/>
            <person name="Ferguson D."/>
            <person name="Fisher S."/>
            <person name="Foley C.D."/>
            <person name="Franke A."/>
            <person name="Friedrich D."/>
            <person name="Gadbois L."/>
            <person name="Gearin G."/>
            <person name="Gearin C.R."/>
            <person name="Giannoukos G."/>
            <person name="Goode T."/>
            <person name="Graham J."/>
            <person name="Grandbois E."/>
            <person name="Grewal S."/>
            <person name="Gyaltsen K."/>
            <person name="Hafez N."/>
            <person name="Hagos B."/>
            <person name="Hall J."/>
            <person name="Henson C."/>
            <person name="Hollinger A."/>
            <person name="Honan T."/>
            <person name="Huard M.D."/>
            <person name="Hughes L."/>
            <person name="Hurhula B."/>
            <person name="Husby M.E."/>
            <person name="Kamat A."/>
            <person name="Kanga B."/>
            <person name="Kashin S."/>
            <person name="Khazanovich D."/>
            <person name="Kisner P."/>
            <person name="Lance K."/>
            <person name="Lara M."/>
            <person name="Lee W."/>
            <person name="Lennon N."/>
            <person name="Letendre F."/>
            <person name="LeVine R."/>
            <person name="Lipovsky A."/>
            <person name="Liu X."/>
            <person name="Liu J."/>
            <person name="Liu S."/>
            <person name="Lokyitsang T."/>
            <person name="Lokyitsang Y."/>
            <person name="Lubonja R."/>
            <person name="Lui A."/>
            <person name="MacDonald P."/>
            <person name="Magnisalis V."/>
            <person name="Maru K."/>
            <person name="Matthews C."/>
            <person name="McCusker W."/>
            <person name="McDonough S."/>
            <person name="Mehta T."/>
            <person name="Meldrim J."/>
            <person name="Meneus L."/>
            <person name="Mihai O."/>
            <person name="Mihalev A."/>
            <person name="Mihova T."/>
            <person name="Mittelman R."/>
            <person name="Mlenga V."/>
            <person name="Montmayeur A."/>
            <person name="Mulrain L."/>
            <person name="Navidi A."/>
            <person name="Naylor J."/>
            <person name="Negash T."/>
            <person name="Nguyen T."/>
            <person name="Nguyen N."/>
            <person name="Nicol R."/>
            <person name="Norbu C."/>
            <person name="Norbu N."/>
            <person name="Novod N."/>
            <person name="O'Neill B."/>
            <person name="Osman S."/>
            <person name="Markiewicz E."/>
            <person name="Oyono O.L."/>
            <person name="Patti C."/>
            <person name="Phunkhang P."/>
            <person name="Pierre F."/>
            <person name="Priest M."/>
            <person name="Raghuraman S."/>
            <person name="Rege F."/>
            <person name="Reyes R."/>
            <person name="Rise C."/>
            <person name="Rogov P."/>
            <person name="Ross K."/>
            <person name="Ryan E."/>
            <person name="Settipalli S."/>
            <person name="Shea T."/>
            <person name="Sherpa N."/>
            <person name="Shi L."/>
            <person name="Shih D."/>
            <person name="Sparrow T."/>
            <person name="Spaulding J."/>
            <person name="Stalker J."/>
            <person name="Stange-Thomann N."/>
            <person name="Stavropoulos S."/>
            <person name="Stone C."/>
            <person name="Strader C."/>
            <person name="Tesfaye S."/>
            <person name="Thomson T."/>
            <person name="Thoulutsang Y."/>
            <person name="Thoulutsang D."/>
            <person name="Topham K."/>
            <person name="Topping I."/>
            <person name="Tsamla T."/>
            <person name="Vassiliev H."/>
            <person name="Vo A."/>
            <person name="Wangchuk T."/>
            <person name="Wangdi T."/>
            <person name="Weiand M."/>
            <person name="Wilkinson J."/>
            <person name="Wilson A."/>
            <person name="Yadav S."/>
            <person name="Young G."/>
            <person name="Yu Q."/>
            <person name="Zembek L."/>
            <person name="Zhong D."/>
            <person name="Zimmer A."/>
            <person name="Zwirko Z."/>
            <person name="Jaffe D.B."/>
            <person name="Alvarez P."/>
            <person name="Brockman W."/>
            <person name="Butler J."/>
            <person name="Chin C."/>
            <person name="Gnerre S."/>
            <person name="Grabherr M."/>
            <person name="Kleber M."/>
            <person name="Mauceli E."/>
            <person name="MacCallum I."/>
        </authorList>
    </citation>
    <scope>NUCLEOTIDE SEQUENCE [LARGE SCALE GENOMIC DNA]</scope>
    <source>
        <strain evidence="2">Mixed</strain>
        <strain evidence="4">mosaic</strain>
    </source>
</reference>
<name>B4QJ12_DROSI</name>
<dbReference type="Bgee" id="FBgn0186125">
    <property type="expression patterns" value="Expressed in adult organism and 3 other cell types or tissues"/>
</dbReference>
<evidence type="ECO:0000313" key="3">
    <source>
        <dbReference type="EMBL" id="KMY99375.1"/>
    </source>
</evidence>
<feature type="chain" id="PRO_5014299651" evidence="1">
    <location>
        <begin position="20"/>
        <end position="89"/>
    </location>
</feature>
<dbReference type="KEGG" id="dsi:Dsimw501_GD14443"/>
<evidence type="ECO:0000313" key="2">
    <source>
        <dbReference type="EMBL" id="EDX10343.1"/>
    </source>
</evidence>
<reference evidence="3" key="4">
    <citation type="submission" date="2014-06" db="EMBL/GenBank/DDBJ databases">
        <authorList>
            <person name="Hu T."/>
            <person name="Eisen M.B."/>
            <person name="Thornton K.R."/>
            <person name="Andolfatto P."/>
        </authorList>
    </citation>
    <scope>NUCLEOTIDE SEQUENCE</scope>
    <source>
        <strain evidence="3">W501</strain>
    </source>
</reference>
<dbReference type="OrthoDB" id="10569403at2759"/>
<sequence length="89" mass="9770">MAKLALCILVFALFALALSARVPREEPAQPNIINEYIDKAAASIKELAEKIKEFEPKQAEELAKEGINSITTFVQKVNETFHQAPAAST</sequence>
<reference evidence="3" key="3">
    <citation type="journal article" date="2013" name="Genome Res.">
        <title>A second-generation assembly of the Drosophila simulans genome provides new insights into patterns of lineage-specific divergence.</title>
        <authorList>
            <person name="Hu T.T."/>
            <person name="Eisen M.B."/>
            <person name="Thornton K.R."/>
            <person name="Andolfatto P."/>
        </authorList>
    </citation>
    <scope>NUCLEOTIDE SEQUENCE [LARGE SCALE GENOMIC DNA]</scope>
    <source>
        <strain evidence="3">W501</strain>
    </source>
</reference>
<accession>B4QJ12</accession>
<keyword evidence="1" id="KW-0732">Signal</keyword>
<dbReference type="EMBL" id="CM002912">
    <property type="protein sequence ID" value="KMY99375.1"/>
    <property type="molecule type" value="Genomic_DNA"/>
</dbReference>
<dbReference type="AlphaFoldDB" id="B4QJ12"/>
<dbReference type="STRING" id="7240.B4QJ12"/>